<evidence type="ECO:0000313" key="1">
    <source>
        <dbReference type="EMBL" id="KAI3811149.1"/>
    </source>
</evidence>
<comment type="caution">
    <text evidence="1">The sequence shown here is derived from an EMBL/GenBank/DDBJ whole genome shotgun (WGS) entry which is preliminary data.</text>
</comment>
<reference evidence="2" key="1">
    <citation type="journal article" date="2022" name="Mol. Ecol. Resour.">
        <title>The genomes of chicory, endive, great burdock and yacon provide insights into Asteraceae palaeo-polyploidization history and plant inulin production.</title>
        <authorList>
            <person name="Fan W."/>
            <person name="Wang S."/>
            <person name="Wang H."/>
            <person name="Wang A."/>
            <person name="Jiang F."/>
            <person name="Liu H."/>
            <person name="Zhao H."/>
            <person name="Xu D."/>
            <person name="Zhang Y."/>
        </authorList>
    </citation>
    <scope>NUCLEOTIDE SEQUENCE [LARGE SCALE GENOMIC DNA]</scope>
    <source>
        <strain evidence="2">cv. Yunnan</strain>
    </source>
</reference>
<keyword evidence="2" id="KW-1185">Reference proteome</keyword>
<proteinExistence type="predicted"/>
<sequence>MVPQLDFFTLTFENELTKMTEFWGVRTYHMYAAVARFNRDDLKAIRKLGSTKDETGYGTVSSQSTWNKTYKQAVQSSEKGMKQGPAEVLGEKKMKQLNSIDTAVLGGNIDGLKAPELREVHIGVEDMFVLQDEKCCIMGNVFDIQCIENLRDLWEKEGFNEIELRYMGGKWVLLIFPYVEVMKSLCACEDLKVLFTCLKPIDKIFILDERIVWVELTGLPMFTWLEKAYKTLVEKWGEYLILDNNREGSMAIGRVYIRTTVSASINETVVVRIGATSYTVDIKELSPWSSSLVSNEEDELSSSENDSMELNEEDDQKYPIFEDIEEQNFKELSHDVIEGSLKEGDGRGYELVKDYIAEISSKGERSQMQDSETGTSAHSSSNSLPVPPGFGV</sequence>
<protein>
    <submittedName>
        <fullName evidence="1">Uncharacterized protein</fullName>
    </submittedName>
</protein>
<reference evidence="1 2" key="2">
    <citation type="journal article" date="2022" name="Mol. Ecol. Resour.">
        <title>The genomes of chicory, endive, great burdock and yacon provide insights into Asteraceae paleo-polyploidization history and plant inulin production.</title>
        <authorList>
            <person name="Fan W."/>
            <person name="Wang S."/>
            <person name="Wang H."/>
            <person name="Wang A."/>
            <person name="Jiang F."/>
            <person name="Liu H."/>
            <person name="Zhao H."/>
            <person name="Xu D."/>
            <person name="Zhang Y."/>
        </authorList>
    </citation>
    <scope>NUCLEOTIDE SEQUENCE [LARGE SCALE GENOMIC DNA]</scope>
    <source>
        <strain evidence="2">cv. Yunnan</strain>
        <tissue evidence="1">Leaves</tissue>
    </source>
</reference>
<organism evidence="1 2">
    <name type="scientific">Smallanthus sonchifolius</name>
    <dbReference type="NCBI Taxonomy" id="185202"/>
    <lineage>
        <taxon>Eukaryota</taxon>
        <taxon>Viridiplantae</taxon>
        <taxon>Streptophyta</taxon>
        <taxon>Embryophyta</taxon>
        <taxon>Tracheophyta</taxon>
        <taxon>Spermatophyta</taxon>
        <taxon>Magnoliopsida</taxon>
        <taxon>eudicotyledons</taxon>
        <taxon>Gunneridae</taxon>
        <taxon>Pentapetalae</taxon>
        <taxon>asterids</taxon>
        <taxon>campanulids</taxon>
        <taxon>Asterales</taxon>
        <taxon>Asteraceae</taxon>
        <taxon>Asteroideae</taxon>
        <taxon>Heliantheae alliance</taxon>
        <taxon>Millerieae</taxon>
        <taxon>Smallanthus</taxon>
    </lineage>
</organism>
<evidence type="ECO:0000313" key="2">
    <source>
        <dbReference type="Proteomes" id="UP001056120"/>
    </source>
</evidence>
<gene>
    <name evidence="1" type="ORF">L1987_20866</name>
</gene>
<name>A0ACB9IS94_9ASTR</name>
<dbReference type="EMBL" id="CM042024">
    <property type="protein sequence ID" value="KAI3811149.1"/>
    <property type="molecule type" value="Genomic_DNA"/>
</dbReference>
<dbReference type="Proteomes" id="UP001056120">
    <property type="component" value="Linkage Group LG07"/>
</dbReference>
<accession>A0ACB9IS94</accession>